<dbReference type="Gene3D" id="3.40.50.1000">
    <property type="entry name" value="HAD superfamily/HAD-like"/>
    <property type="match status" value="1"/>
</dbReference>
<keyword evidence="16" id="KW-0406">Ion transport</keyword>
<feature type="transmembrane region" description="Helical" evidence="19">
    <location>
        <begin position="100"/>
        <end position="121"/>
    </location>
</feature>
<dbReference type="InterPro" id="IPR018303">
    <property type="entry name" value="ATPase_P-typ_P_site"/>
</dbReference>
<keyword evidence="9 19" id="KW-0547">Nucleotide-binding</keyword>
<dbReference type="PROSITE" id="PS00154">
    <property type="entry name" value="ATPASE_E1_E2"/>
    <property type="match status" value="1"/>
</dbReference>
<comment type="catalytic activity">
    <reaction evidence="18">
        <text>Cu(+)(in) + ATP + H2O = Cu(+)(out) + ADP + phosphate + H(+)</text>
        <dbReference type="Rhea" id="RHEA:25792"/>
        <dbReference type="ChEBI" id="CHEBI:15377"/>
        <dbReference type="ChEBI" id="CHEBI:15378"/>
        <dbReference type="ChEBI" id="CHEBI:30616"/>
        <dbReference type="ChEBI" id="CHEBI:43474"/>
        <dbReference type="ChEBI" id="CHEBI:49552"/>
        <dbReference type="ChEBI" id="CHEBI:456216"/>
        <dbReference type="EC" id="7.2.2.8"/>
    </reaction>
</comment>
<dbReference type="EC" id="7.2.2.8" evidence="3"/>
<feature type="transmembrane region" description="Helical" evidence="19">
    <location>
        <begin position="344"/>
        <end position="366"/>
    </location>
</feature>
<dbReference type="SUPFAM" id="SSF56784">
    <property type="entry name" value="HAD-like"/>
    <property type="match status" value="1"/>
</dbReference>
<comment type="similarity">
    <text evidence="2 19">Belongs to the cation transport ATPase (P-type) (TC 3.A.3) family. Type IB subfamily.</text>
</comment>
<evidence type="ECO:0000256" key="10">
    <source>
        <dbReference type="ARBA" id="ARBA00022796"/>
    </source>
</evidence>
<sequence>MKYKTIESTKKERMNEMVTACLNACPHACRQGGACTCQQDGCSSHETYEQVDHSQPESASCHSQAADHESHGAASCHDDAGHEGHGGHHMGMMDDMKERFWVVLVLTLPIAVLSPMLMMIFNYSITFPGQGWIEFILGTIVFFYGGKPFLEHGWMEIQNKQPGMMLLITLGIVSSYLYSVMTTFFLEASMNYYFELATLILIMLLGHVIEMKSQMRANDDLESLANLLPSEASRINADGDIEVVQIDQLQVDDLVLVRPGEKVAVDGTIASGHSTLDEAVITGESVPVAKDDGDEVIAGTINGDGALQVRVAKAGNDSYVQQVLDLVKGAQAQKSKAQSLADRVAAWLFYIAFGVGVLTLVIWWNLTTASTAIQFMVSTFVIACPHALGLAIPLVNAKSTSLAARSGLLVQNRIPFEQAYQVDTVVFDKTGTLTKGEFAVDGIYPLSGDSESQILALAASLEAQSEHPIAKGIVRAAKEKGLDLQAVNKYQNHSGAGLEGEVDGNLVKILSPKATREAGYNYDQTQLESITSQAKTVVFVIKEDQVIGALAVSDQVRPEAKAVIQELHKQGVEAVMLTGDNDQVAQAVAKEIGLDQVFSQVLPDQKSAAIQSLQSQGKAVMMVGDGVNDAPALAQAEVGVAIGAGTDVAMDSADIILVESQLKDVLNSLSLSQATNTKIKQNLAWGAGYNIFAIPLAAGLLAPIGITLGPALSGILMSLSTVICAVNAQSLNFEKYE</sequence>
<dbReference type="NCBIfam" id="TIGR01512">
    <property type="entry name" value="ATPase-IB2_Cd"/>
    <property type="match status" value="1"/>
</dbReference>
<dbReference type="InterPro" id="IPR059000">
    <property type="entry name" value="ATPase_P-type_domA"/>
</dbReference>
<dbReference type="Gene3D" id="2.70.150.10">
    <property type="entry name" value="Calcium-transporting ATPase, cytoplasmic transduction domain A"/>
    <property type="match status" value="1"/>
</dbReference>
<accession>A0A5N1BGM5</accession>
<dbReference type="EMBL" id="VYVN01000029">
    <property type="protein sequence ID" value="KAA9238134.1"/>
    <property type="molecule type" value="Genomic_DNA"/>
</dbReference>
<evidence type="ECO:0000259" key="20">
    <source>
        <dbReference type="Pfam" id="PF00122"/>
    </source>
</evidence>
<dbReference type="PRINTS" id="PR00943">
    <property type="entry name" value="CUATPASE"/>
</dbReference>
<proteinExistence type="inferred from homology"/>
<organism evidence="21 22">
    <name type="scientific">Aerococcus tenax</name>
    <dbReference type="NCBI Taxonomy" id="3078812"/>
    <lineage>
        <taxon>Bacteria</taxon>
        <taxon>Bacillati</taxon>
        <taxon>Bacillota</taxon>
        <taxon>Bacilli</taxon>
        <taxon>Lactobacillales</taxon>
        <taxon>Aerococcaceae</taxon>
        <taxon>Aerococcus</taxon>
    </lineage>
</organism>
<dbReference type="InterPro" id="IPR023299">
    <property type="entry name" value="ATPase_P-typ_cyto_dom_N"/>
</dbReference>
<evidence type="ECO:0000256" key="5">
    <source>
        <dbReference type="ARBA" id="ARBA00022475"/>
    </source>
</evidence>
<dbReference type="GO" id="GO:0043682">
    <property type="term" value="F:P-type divalent copper transporter activity"/>
    <property type="evidence" value="ECO:0007669"/>
    <property type="project" value="TreeGrafter"/>
</dbReference>
<evidence type="ECO:0000256" key="15">
    <source>
        <dbReference type="ARBA" id="ARBA00023008"/>
    </source>
</evidence>
<dbReference type="PANTHER" id="PTHR43520">
    <property type="entry name" value="ATP7, ISOFORM B"/>
    <property type="match status" value="1"/>
</dbReference>
<dbReference type="FunFam" id="2.70.150.10:FF:000002">
    <property type="entry name" value="Copper-transporting ATPase 1, putative"/>
    <property type="match status" value="1"/>
</dbReference>
<dbReference type="GO" id="GO:0140581">
    <property type="term" value="F:P-type monovalent copper transporter activity"/>
    <property type="evidence" value="ECO:0007669"/>
    <property type="project" value="UniProtKB-EC"/>
</dbReference>
<comment type="caution">
    <text evidence="21">The sequence shown here is derived from an EMBL/GenBank/DDBJ whole genome shotgun (WGS) entry which is preliminary data.</text>
</comment>
<dbReference type="GO" id="GO:0005507">
    <property type="term" value="F:copper ion binding"/>
    <property type="evidence" value="ECO:0007669"/>
    <property type="project" value="TreeGrafter"/>
</dbReference>
<reference evidence="22" key="1">
    <citation type="submission" date="2019-09" db="EMBL/GenBank/DDBJ databases">
        <title>Draft genome sequence assemblies of isolates from the urinary tract.</title>
        <authorList>
            <person name="Mores C.R."/>
            <person name="Putonti C."/>
            <person name="Wolfe A.J."/>
        </authorList>
    </citation>
    <scope>NUCLEOTIDE SEQUENCE [LARGE SCALE GENOMIC DNA]</scope>
    <source>
        <strain evidence="22">UMB8614</strain>
    </source>
</reference>
<evidence type="ECO:0000313" key="21">
    <source>
        <dbReference type="EMBL" id="KAA9238134.1"/>
    </source>
</evidence>
<dbReference type="GO" id="GO:0016887">
    <property type="term" value="F:ATP hydrolysis activity"/>
    <property type="evidence" value="ECO:0007669"/>
    <property type="project" value="InterPro"/>
</dbReference>
<evidence type="ECO:0000256" key="7">
    <source>
        <dbReference type="ARBA" id="ARBA00022692"/>
    </source>
</evidence>
<evidence type="ECO:0000256" key="3">
    <source>
        <dbReference type="ARBA" id="ARBA00012517"/>
    </source>
</evidence>
<keyword evidence="17 19" id="KW-0472">Membrane</keyword>
<keyword evidence="6" id="KW-0597">Phosphoprotein</keyword>
<dbReference type="SFLD" id="SFLDF00027">
    <property type="entry name" value="p-type_atpase"/>
    <property type="match status" value="1"/>
</dbReference>
<keyword evidence="8 19" id="KW-0479">Metal-binding</keyword>
<feature type="domain" description="P-type ATPase A" evidence="20">
    <location>
        <begin position="227"/>
        <end position="328"/>
    </location>
</feature>
<dbReference type="SUPFAM" id="SSF81653">
    <property type="entry name" value="Calcium ATPase, transduction domain A"/>
    <property type="match status" value="1"/>
</dbReference>
<keyword evidence="10" id="KW-0187">Copper transport</keyword>
<evidence type="ECO:0000256" key="14">
    <source>
        <dbReference type="ARBA" id="ARBA00022989"/>
    </source>
</evidence>
<evidence type="ECO:0000256" key="17">
    <source>
        <dbReference type="ARBA" id="ARBA00023136"/>
    </source>
</evidence>
<evidence type="ECO:0000256" key="16">
    <source>
        <dbReference type="ARBA" id="ARBA00023065"/>
    </source>
</evidence>
<dbReference type="PRINTS" id="PR00119">
    <property type="entry name" value="CATATPASE"/>
</dbReference>
<feature type="transmembrane region" description="Helical" evidence="19">
    <location>
        <begin position="372"/>
        <end position="395"/>
    </location>
</feature>
<dbReference type="NCBIfam" id="TIGR01511">
    <property type="entry name" value="ATPase-IB1_Cu"/>
    <property type="match status" value="1"/>
</dbReference>
<keyword evidence="5 19" id="KW-1003">Cell membrane</keyword>
<dbReference type="Gene3D" id="3.40.1110.10">
    <property type="entry name" value="Calcium-transporting ATPase, cytoplasmic domain N"/>
    <property type="match status" value="1"/>
</dbReference>
<dbReference type="GO" id="GO:0005886">
    <property type="term" value="C:plasma membrane"/>
    <property type="evidence" value="ECO:0007669"/>
    <property type="project" value="UniProtKB-SubCell"/>
</dbReference>
<dbReference type="InterPro" id="IPR036412">
    <property type="entry name" value="HAD-like_sf"/>
</dbReference>
<name>A0A5N1BGM5_9LACT</name>
<keyword evidence="13" id="KW-1278">Translocase</keyword>
<gene>
    <name evidence="21" type="primary">cadA</name>
    <name evidence="21" type="ORF">F6I34_08840</name>
</gene>
<keyword evidence="22" id="KW-1185">Reference proteome</keyword>
<dbReference type="InterPro" id="IPR044492">
    <property type="entry name" value="P_typ_ATPase_HD_dom"/>
</dbReference>
<dbReference type="PANTHER" id="PTHR43520:SF5">
    <property type="entry name" value="CATION-TRANSPORTING P-TYPE ATPASE-RELATED"/>
    <property type="match status" value="1"/>
</dbReference>
<keyword evidence="12" id="KW-0460">Magnesium</keyword>
<evidence type="ECO:0000256" key="1">
    <source>
        <dbReference type="ARBA" id="ARBA00004651"/>
    </source>
</evidence>
<evidence type="ECO:0000256" key="8">
    <source>
        <dbReference type="ARBA" id="ARBA00022723"/>
    </source>
</evidence>
<dbReference type="Pfam" id="PF00702">
    <property type="entry name" value="Hydrolase"/>
    <property type="match status" value="1"/>
</dbReference>
<dbReference type="SFLD" id="SFLDS00003">
    <property type="entry name" value="Haloacid_Dehalogenase"/>
    <property type="match status" value="1"/>
</dbReference>
<dbReference type="InterPro" id="IPR027256">
    <property type="entry name" value="P-typ_ATPase_IB"/>
</dbReference>
<dbReference type="Proteomes" id="UP000326476">
    <property type="component" value="Unassembled WGS sequence"/>
</dbReference>
<evidence type="ECO:0000256" key="13">
    <source>
        <dbReference type="ARBA" id="ARBA00022967"/>
    </source>
</evidence>
<keyword evidence="14 19" id="KW-1133">Transmembrane helix</keyword>
<dbReference type="SUPFAM" id="SSF81665">
    <property type="entry name" value="Calcium ATPase, transmembrane domain M"/>
    <property type="match status" value="1"/>
</dbReference>
<evidence type="ECO:0000256" key="12">
    <source>
        <dbReference type="ARBA" id="ARBA00022842"/>
    </source>
</evidence>
<evidence type="ECO:0000256" key="4">
    <source>
        <dbReference type="ARBA" id="ARBA00022448"/>
    </source>
</evidence>
<dbReference type="AlphaFoldDB" id="A0A5N1BGM5"/>
<evidence type="ECO:0000256" key="6">
    <source>
        <dbReference type="ARBA" id="ARBA00022553"/>
    </source>
</evidence>
<keyword evidence="11 19" id="KW-0067">ATP-binding</keyword>
<evidence type="ECO:0000256" key="9">
    <source>
        <dbReference type="ARBA" id="ARBA00022741"/>
    </source>
</evidence>
<feature type="transmembrane region" description="Helical" evidence="19">
    <location>
        <begin position="192"/>
        <end position="209"/>
    </location>
</feature>
<feature type="transmembrane region" description="Helical" evidence="19">
    <location>
        <begin position="166"/>
        <end position="186"/>
    </location>
</feature>
<dbReference type="GO" id="GO:0055070">
    <property type="term" value="P:copper ion homeostasis"/>
    <property type="evidence" value="ECO:0007669"/>
    <property type="project" value="TreeGrafter"/>
</dbReference>
<dbReference type="InterPro" id="IPR023214">
    <property type="entry name" value="HAD_sf"/>
</dbReference>
<dbReference type="GO" id="GO:0005524">
    <property type="term" value="F:ATP binding"/>
    <property type="evidence" value="ECO:0007669"/>
    <property type="project" value="UniProtKB-UniRule"/>
</dbReference>
<feature type="transmembrane region" description="Helical" evidence="19">
    <location>
        <begin position="127"/>
        <end position="145"/>
    </location>
</feature>
<feature type="transmembrane region" description="Helical" evidence="19">
    <location>
        <begin position="708"/>
        <end position="728"/>
    </location>
</feature>
<dbReference type="InterPro" id="IPR008250">
    <property type="entry name" value="ATPase_P-typ_transduc_dom_A_sf"/>
</dbReference>
<dbReference type="InterPro" id="IPR023298">
    <property type="entry name" value="ATPase_P-typ_TM_dom_sf"/>
</dbReference>
<dbReference type="SFLD" id="SFLDG00002">
    <property type="entry name" value="C1.7:_P-type_atpase_like"/>
    <property type="match status" value="1"/>
</dbReference>
<keyword evidence="15" id="KW-0186">Copper</keyword>
<keyword evidence="4" id="KW-0813">Transport</keyword>
<feature type="transmembrane region" description="Helical" evidence="19">
    <location>
        <begin position="683"/>
        <end position="702"/>
    </location>
</feature>
<keyword evidence="7 19" id="KW-0812">Transmembrane</keyword>
<dbReference type="NCBIfam" id="TIGR01494">
    <property type="entry name" value="ATPase_P-type"/>
    <property type="match status" value="1"/>
</dbReference>
<dbReference type="InterPro" id="IPR001757">
    <property type="entry name" value="P_typ_ATPase"/>
</dbReference>
<dbReference type="Pfam" id="PF00122">
    <property type="entry name" value="E1-E2_ATPase"/>
    <property type="match status" value="1"/>
</dbReference>
<evidence type="ECO:0000256" key="2">
    <source>
        <dbReference type="ARBA" id="ARBA00006024"/>
    </source>
</evidence>
<evidence type="ECO:0000256" key="19">
    <source>
        <dbReference type="RuleBase" id="RU362081"/>
    </source>
</evidence>
<evidence type="ECO:0000256" key="18">
    <source>
        <dbReference type="ARBA" id="ARBA00049289"/>
    </source>
</evidence>
<evidence type="ECO:0000313" key="22">
    <source>
        <dbReference type="Proteomes" id="UP000326476"/>
    </source>
</evidence>
<comment type="subcellular location">
    <subcellularLocation>
        <location evidence="1">Cell membrane</location>
        <topology evidence="1">Multi-pass membrane protein</topology>
    </subcellularLocation>
</comment>
<evidence type="ECO:0000256" key="11">
    <source>
        <dbReference type="ARBA" id="ARBA00022840"/>
    </source>
</evidence>
<dbReference type="NCBIfam" id="TIGR01525">
    <property type="entry name" value="ATPase-IB_hvy"/>
    <property type="match status" value="1"/>
</dbReference>
<protein>
    <recommendedName>
        <fullName evidence="3">P-type Cu(+) transporter</fullName>
        <ecNumber evidence="3">7.2.2.8</ecNumber>
    </recommendedName>
</protein>